<sequence length="97" mass="9698">MPGAQAAPTAKQNAALVTSPPSAMTCQATVDTPGFTVARTGAVSCLPPSPRATDPSGTAALTGAVLCRVFPPKGRTGSCRGFVAHTDVLRGLHSLPV</sequence>
<evidence type="ECO:0000313" key="1">
    <source>
        <dbReference type="EMBL" id="GHH89045.1"/>
    </source>
</evidence>
<reference evidence="1" key="2">
    <citation type="submission" date="2020-09" db="EMBL/GenBank/DDBJ databases">
        <authorList>
            <person name="Sun Q."/>
            <person name="Ohkuma M."/>
        </authorList>
    </citation>
    <scope>NUCLEOTIDE SEQUENCE</scope>
    <source>
        <strain evidence="1">JCM 5069</strain>
    </source>
</reference>
<keyword evidence="2" id="KW-1185">Reference proteome</keyword>
<protein>
    <submittedName>
        <fullName evidence="1">Uncharacterized protein</fullName>
    </submittedName>
</protein>
<dbReference type="AlphaFoldDB" id="A0A919GQE0"/>
<accession>A0A919GQE0</accession>
<dbReference type="EMBL" id="BNCD01000051">
    <property type="protein sequence ID" value="GHH89045.1"/>
    <property type="molecule type" value="Genomic_DNA"/>
</dbReference>
<comment type="caution">
    <text evidence="1">The sequence shown here is derived from an EMBL/GenBank/DDBJ whole genome shotgun (WGS) entry which is preliminary data.</text>
</comment>
<evidence type="ECO:0000313" key="2">
    <source>
        <dbReference type="Proteomes" id="UP000603708"/>
    </source>
</evidence>
<proteinExistence type="predicted"/>
<dbReference type="Proteomes" id="UP000603708">
    <property type="component" value="Unassembled WGS sequence"/>
</dbReference>
<organism evidence="1 2">
    <name type="scientific">Streptomyces sulfonofaciens</name>
    <dbReference type="NCBI Taxonomy" id="68272"/>
    <lineage>
        <taxon>Bacteria</taxon>
        <taxon>Bacillati</taxon>
        <taxon>Actinomycetota</taxon>
        <taxon>Actinomycetes</taxon>
        <taxon>Kitasatosporales</taxon>
        <taxon>Streptomycetaceae</taxon>
        <taxon>Streptomyces</taxon>
    </lineage>
</organism>
<name>A0A919GQE0_9ACTN</name>
<gene>
    <name evidence="1" type="ORF">GCM10018793_70830</name>
</gene>
<reference evidence="1" key="1">
    <citation type="journal article" date="2014" name="Int. J. Syst. Evol. Microbiol.">
        <title>Complete genome sequence of Corynebacterium casei LMG S-19264T (=DSM 44701T), isolated from a smear-ripened cheese.</title>
        <authorList>
            <consortium name="US DOE Joint Genome Institute (JGI-PGF)"/>
            <person name="Walter F."/>
            <person name="Albersmeier A."/>
            <person name="Kalinowski J."/>
            <person name="Ruckert C."/>
        </authorList>
    </citation>
    <scope>NUCLEOTIDE SEQUENCE</scope>
    <source>
        <strain evidence="1">JCM 5069</strain>
    </source>
</reference>